<accession>A0AAD4M1Y0</accession>
<organism evidence="1 2">
    <name type="scientific">Multifurca ochricompacta</name>
    <dbReference type="NCBI Taxonomy" id="376703"/>
    <lineage>
        <taxon>Eukaryota</taxon>
        <taxon>Fungi</taxon>
        <taxon>Dikarya</taxon>
        <taxon>Basidiomycota</taxon>
        <taxon>Agaricomycotina</taxon>
        <taxon>Agaricomycetes</taxon>
        <taxon>Russulales</taxon>
        <taxon>Russulaceae</taxon>
        <taxon>Multifurca</taxon>
    </lineage>
</organism>
<protein>
    <recommendedName>
        <fullName evidence="3">F-box domain-containing protein</fullName>
    </recommendedName>
</protein>
<dbReference type="EMBL" id="WTXG01000026">
    <property type="protein sequence ID" value="KAI0298757.1"/>
    <property type="molecule type" value="Genomic_DNA"/>
</dbReference>
<sequence>MPTNGNSEILNTETVRICSKGPFQIGRHVTIDTLPDNLLLELFAFYRLTTMESWDYSWKWHTLVHVCRRWRVIVFASLHRLDLRLYCTYGTPVRGNLDCWPALPIIVNYWDDVDFKPSSPEDEDNIIAALEHADRVSRIDVLATSSLFGKLAIVMQEPFPALTYLRLWSGDTIAPVFPKDTFAGFVPRLQNLSMTCIPFPALPTLLLSASDLVSLRLWKIPTAGYISPEVMFTCLSVLPKLEWLAIEFNSPTSRPDWRSRRIPPQTRTVLPALTQFEFRGVSEYLEDLVDRIDAPLLDHVGITFFHQLILEIPQVSDFVGRTGSLNSPDEAIVCSFPGAVSITLYQPRTTGNPSQVRLGVSCEQLDWQVSSLAQICSQCLPLHSRVKQLCMGAGYLQPGWKDNMDPVEWLEVFRWFTAVEKLYISNALAPHIASAFEDVEGDMVADILPSLRTLTFSGSRRSASVEHFISARQLSGYPITACYRNSKDSFF</sequence>
<evidence type="ECO:0000313" key="1">
    <source>
        <dbReference type="EMBL" id="KAI0298757.1"/>
    </source>
</evidence>
<evidence type="ECO:0000313" key="2">
    <source>
        <dbReference type="Proteomes" id="UP001203297"/>
    </source>
</evidence>
<gene>
    <name evidence="1" type="ORF">B0F90DRAFT_670885</name>
</gene>
<name>A0AAD4M1Y0_9AGAM</name>
<reference evidence="1" key="1">
    <citation type="journal article" date="2022" name="New Phytol.">
        <title>Evolutionary transition to the ectomycorrhizal habit in the genomes of a hyperdiverse lineage of mushroom-forming fungi.</title>
        <authorList>
            <person name="Looney B."/>
            <person name="Miyauchi S."/>
            <person name="Morin E."/>
            <person name="Drula E."/>
            <person name="Courty P.E."/>
            <person name="Kohler A."/>
            <person name="Kuo A."/>
            <person name="LaButti K."/>
            <person name="Pangilinan J."/>
            <person name="Lipzen A."/>
            <person name="Riley R."/>
            <person name="Andreopoulos W."/>
            <person name="He G."/>
            <person name="Johnson J."/>
            <person name="Nolan M."/>
            <person name="Tritt A."/>
            <person name="Barry K.W."/>
            <person name="Grigoriev I.V."/>
            <person name="Nagy L.G."/>
            <person name="Hibbett D."/>
            <person name="Henrissat B."/>
            <person name="Matheny P.B."/>
            <person name="Labbe J."/>
            <person name="Martin F.M."/>
        </authorList>
    </citation>
    <scope>NUCLEOTIDE SEQUENCE</scope>
    <source>
        <strain evidence="1">BPL690</strain>
    </source>
</reference>
<evidence type="ECO:0008006" key="3">
    <source>
        <dbReference type="Google" id="ProtNLM"/>
    </source>
</evidence>
<comment type="caution">
    <text evidence="1">The sequence shown here is derived from an EMBL/GenBank/DDBJ whole genome shotgun (WGS) entry which is preliminary data.</text>
</comment>
<proteinExistence type="predicted"/>
<keyword evidence="2" id="KW-1185">Reference proteome</keyword>
<dbReference type="Proteomes" id="UP001203297">
    <property type="component" value="Unassembled WGS sequence"/>
</dbReference>
<dbReference type="AlphaFoldDB" id="A0AAD4M1Y0"/>
<dbReference type="SUPFAM" id="SSF52047">
    <property type="entry name" value="RNI-like"/>
    <property type="match status" value="1"/>
</dbReference>